<accession>A0AAN8VHZ0</accession>
<organism evidence="2 3">
    <name type="scientific">Dillenia turbinata</name>
    <dbReference type="NCBI Taxonomy" id="194707"/>
    <lineage>
        <taxon>Eukaryota</taxon>
        <taxon>Viridiplantae</taxon>
        <taxon>Streptophyta</taxon>
        <taxon>Embryophyta</taxon>
        <taxon>Tracheophyta</taxon>
        <taxon>Spermatophyta</taxon>
        <taxon>Magnoliopsida</taxon>
        <taxon>eudicotyledons</taxon>
        <taxon>Gunneridae</taxon>
        <taxon>Pentapetalae</taxon>
        <taxon>Dilleniales</taxon>
        <taxon>Dilleniaceae</taxon>
        <taxon>Dillenia</taxon>
    </lineage>
</organism>
<evidence type="ECO:0000259" key="1">
    <source>
        <dbReference type="Pfam" id="PF01388"/>
    </source>
</evidence>
<feature type="non-terminal residue" evidence="2">
    <location>
        <position position="220"/>
    </location>
</feature>
<dbReference type="InterPro" id="IPR001606">
    <property type="entry name" value="ARID_dom"/>
</dbReference>
<evidence type="ECO:0000313" key="2">
    <source>
        <dbReference type="EMBL" id="KAK6935408.1"/>
    </source>
</evidence>
<protein>
    <submittedName>
        <fullName evidence="2">ARID DNA-binding domain</fullName>
    </submittedName>
</protein>
<gene>
    <name evidence="2" type="ORF">RJ641_035563</name>
</gene>
<dbReference type="Proteomes" id="UP001370490">
    <property type="component" value="Unassembled WGS sequence"/>
</dbReference>
<dbReference type="SUPFAM" id="SSF46774">
    <property type="entry name" value="ARID-like"/>
    <property type="match status" value="1"/>
</dbReference>
<name>A0AAN8VHZ0_9MAGN</name>
<comment type="caution">
    <text evidence="2">The sequence shown here is derived from an EMBL/GenBank/DDBJ whole genome shotgun (WGS) entry which is preliminary data.</text>
</comment>
<keyword evidence="3" id="KW-1185">Reference proteome</keyword>
<evidence type="ECO:0000313" key="3">
    <source>
        <dbReference type="Proteomes" id="UP001370490"/>
    </source>
</evidence>
<dbReference type="Gene3D" id="1.10.150.60">
    <property type="entry name" value="ARID DNA-binding domain"/>
    <property type="match status" value="1"/>
</dbReference>
<dbReference type="GO" id="GO:0003677">
    <property type="term" value="F:DNA binding"/>
    <property type="evidence" value="ECO:0007669"/>
    <property type="project" value="UniProtKB-KW"/>
</dbReference>
<dbReference type="CDD" id="cd16100">
    <property type="entry name" value="ARID"/>
    <property type="match status" value="1"/>
</dbReference>
<sequence>MGQLQKAVRRPIPSLLGDSRSVDLLGLFWVVRENGGFDLVSKKGLWGFVAEELGNISFVKNSISCDDDEKGDHDNDNGGDGNEVFLCKRKRESFSGMLSSLRQISTNPCDLTIGKAPEAPKWKEQALKVHEALLQKGKICSNTHQSPLQNQVTPKGIDSDDDELEFGSLSEGFGKEAVKVSVVLAWYHPRPVGIMVGEDARGTNLARAKEYIAADGRIKF</sequence>
<dbReference type="Pfam" id="PF01388">
    <property type="entry name" value="ARID"/>
    <property type="match status" value="1"/>
</dbReference>
<keyword evidence="2" id="KW-0238">DNA-binding</keyword>
<dbReference type="InterPro" id="IPR036431">
    <property type="entry name" value="ARID_dom_sf"/>
</dbReference>
<proteinExistence type="predicted"/>
<feature type="domain" description="ARID" evidence="1">
    <location>
        <begin position="11"/>
        <end position="55"/>
    </location>
</feature>
<dbReference type="EMBL" id="JBAMMX010000008">
    <property type="protein sequence ID" value="KAK6935408.1"/>
    <property type="molecule type" value="Genomic_DNA"/>
</dbReference>
<dbReference type="AlphaFoldDB" id="A0AAN8VHZ0"/>
<reference evidence="2 3" key="1">
    <citation type="submission" date="2023-12" db="EMBL/GenBank/DDBJ databases">
        <title>A high-quality genome assembly for Dillenia turbinata (Dilleniales).</title>
        <authorList>
            <person name="Chanderbali A."/>
        </authorList>
    </citation>
    <scope>NUCLEOTIDE SEQUENCE [LARGE SCALE GENOMIC DNA]</scope>
    <source>
        <strain evidence="2">LSX21</strain>
        <tissue evidence="2">Leaf</tissue>
    </source>
</reference>